<dbReference type="AlphaFoldDB" id="A0A1M5RPC8"/>
<dbReference type="STRING" id="1121316.SAMN02745207_00645"/>
<accession>A0A1M5RPC8</accession>
<dbReference type="CDD" id="cd00757">
    <property type="entry name" value="ThiF_MoeB_HesA_family"/>
    <property type="match status" value="1"/>
</dbReference>
<dbReference type="SUPFAM" id="SSF69572">
    <property type="entry name" value="Activating enzymes of the ubiquitin-like proteins"/>
    <property type="match status" value="1"/>
</dbReference>
<reference evidence="2 3" key="1">
    <citation type="submission" date="2016-11" db="EMBL/GenBank/DDBJ databases">
        <authorList>
            <person name="Jaros S."/>
            <person name="Januszkiewicz K."/>
            <person name="Wedrychowicz H."/>
        </authorList>
    </citation>
    <scope>NUCLEOTIDE SEQUENCE [LARGE SCALE GENOMIC DNA]</scope>
    <source>
        <strain evidence="2 3">DSM 8605</strain>
    </source>
</reference>
<dbReference type="GO" id="GO:0004792">
    <property type="term" value="F:thiosulfate-cyanide sulfurtransferase activity"/>
    <property type="evidence" value="ECO:0007669"/>
    <property type="project" value="TreeGrafter"/>
</dbReference>
<keyword evidence="2" id="KW-0808">Transferase</keyword>
<feature type="domain" description="THIF-type NAD/FAD binding fold" evidence="1">
    <location>
        <begin position="4"/>
        <end position="225"/>
    </location>
</feature>
<dbReference type="Gene3D" id="3.40.50.720">
    <property type="entry name" value="NAD(P)-binding Rossmann-like Domain"/>
    <property type="match status" value="1"/>
</dbReference>
<dbReference type="InterPro" id="IPR000594">
    <property type="entry name" value="ThiF_NAD_FAD-bd"/>
</dbReference>
<proteinExistence type="predicted"/>
<protein>
    <submittedName>
        <fullName evidence="2">Molybdopterin or thiamine biosynthesis adenylyltransferase</fullName>
    </submittedName>
</protein>
<keyword evidence="3" id="KW-1185">Reference proteome</keyword>
<dbReference type="GO" id="GO:0016779">
    <property type="term" value="F:nucleotidyltransferase activity"/>
    <property type="evidence" value="ECO:0007669"/>
    <property type="project" value="UniProtKB-KW"/>
</dbReference>
<name>A0A1M5RPC8_9CLOT</name>
<keyword evidence="2" id="KW-0548">Nucleotidyltransferase</keyword>
<organism evidence="2 3">
    <name type="scientific">Clostridium grantii DSM 8605</name>
    <dbReference type="NCBI Taxonomy" id="1121316"/>
    <lineage>
        <taxon>Bacteria</taxon>
        <taxon>Bacillati</taxon>
        <taxon>Bacillota</taxon>
        <taxon>Clostridia</taxon>
        <taxon>Eubacteriales</taxon>
        <taxon>Clostridiaceae</taxon>
        <taxon>Clostridium</taxon>
    </lineage>
</organism>
<dbReference type="InterPro" id="IPR045886">
    <property type="entry name" value="ThiF/MoeB/HesA"/>
</dbReference>
<dbReference type="GO" id="GO:0005737">
    <property type="term" value="C:cytoplasm"/>
    <property type="evidence" value="ECO:0007669"/>
    <property type="project" value="TreeGrafter"/>
</dbReference>
<dbReference type="Pfam" id="PF00899">
    <property type="entry name" value="ThiF"/>
    <property type="match status" value="1"/>
</dbReference>
<dbReference type="RefSeq" id="WP_073336940.1">
    <property type="nucleotide sequence ID" value="NZ_FQXM01000003.1"/>
</dbReference>
<dbReference type="OrthoDB" id="9804286at2"/>
<evidence type="ECO:0000313" key="3">
    <source>
        <dbReference type="Proteomes" id="UP000184447"/>
    </source>
</evidence>
<sequence>MERYSRNLNSISLNDNKILKKSKVCVVGCGGLGGYIVEHLARIGVGNITVVDGDIFQCSNLNRQLFSDEKSLGKNKVLKAKERITLVNSDVKLTPIAQMLNKENGLSIIKDHHVVIDALDNISTRLLLEGLCELQGIPLVHGSVAGWYGQVTTIFPGEKTLSKIYKKEVDKGVEKQLGNLSFVVANIASIQSSEVIKILLSKENPLRNKILVVDMIAMDYEIMEIK</sequence>
<dbReference type="PANTHER" id="PTHR10953:SF102">
    <property type="entry name" value="ADENYLYLTRANSFERASE AND SULFURTRANSFERASE MOCS3"/>
    <property type="match status" value="1"/>
</dbReference>
<evidence type="ECO:0000313" key="2">
    <source>
        <dbReference type="EMBL" id="SHH28155.1"/>
    </source>
</evidence>
<dbReference type="GO" id="GO:0008641">
    <property type="term" value="F:ubiquitin-like modifier activating enzyme activity"/>
    <property type="evidence" value="ECO:0007669"/>
    <property type="project" value="InterPro"/>
</dbReference>
<evidence type="ECO:0000259" key="1">
    <source>
        <dbReference type="Pfam" id="PF00899"/>
    </source>
</evidence>
<dbReference type="PANTHER" id="PTHR10953">
    <property type="entry name" value="UBIQUITIN-ACTIVATING ENZYME E1"/>
    <property type="match status" value="1"/>
</dbReference>
<dbReference type="Proteomes" id="UP000184447">
    <property type="component" value="Unassembled WGS sequence"/>
</dbReference>
<dbReference type="InterPro" id="IPR035985">
    <property type="entry name" value="Ubiquitin-activating_enz"/>
</dbReference>
<dbReference type="EMBL" id="FQXM01000003">
    <property type="protein sequence ID" value="SHH28155.1"/>
    <property type="molecule type" value="Genomic_DNA"/>
</dbReference>
<gene>
    <name evidence="2" type="ORF">SAMN02745207_00645</name>
</gene>